<dbReference type="InterPro" id="IPR011990">
    <property type="entry name" value="TPR-like_helical_dom_sf"/>
</dbReference>
<dbReference type="Gene3D" id="1.25.40.10">
    <property type="entry name" value="Tetratricopeptide repeat domain"/>
    <property type="match status" value="3"/>
</dbReference>
<dbReference type="SUPFAM" id="SSF48452">
    <property type="entry name" value="TPR-like"/>
    <property type="match status" value="3"/>
</dbReference>
<dbReference type="EMBL" id="PXXK01000129">
    <property type="protein sequence ID" value="RFN50665.1"/>
    <property type="molecule type" value="Genomic_DNA"/>
</dbReference>
<proteinExistence type="predicted"/>
<dbReference type="SUPFAM" id="SSF52540">
    <property type="entry name" value="P-loop containing nucleoside triphosphate hydrolases"/>
    <property type="match status" value="1"/>
</dbReference>
<dbReference type="PROSITE" id="PS50005">
    <property type="entry name" value="TPR"/>
    <property type="match status" value="1"/>
</dbReference>
<dbReference type="PROSITE" id="PS50293">
    <property type="entry name" value="TPR_REGION"/>
    <property type="match status" value="1"/>
</dbReference>
<comment type="caution">
    <text evidence="2">The sequence shown here is derived from an EMBL/GenBank/DDBJ whole genome shotgun (WGS) entry which is preliminary data.</text>
</comment>
<dbReference type="InterPro" id="IPR019734">
    <property type="entry name" value="TPR_rpt"/>
</dbReference>
<keyword evidence="3" id="KW-1185">Reference proteome</keyword>
<sequence>MSASAHISRSHFGDHTIIHQGNVQGNVYYGKAPHSPARAEVVRVIPYPRNEDLVHRRDLINKLDKLLPQTASGSCSAALWGLGGSGKTQIALNYAYRRCDTDKECSIFWVHADTEATFLADYKTIGKKLGVDERLNGTDLLDAVRHKIEGQSKWLMILDNADELKLFGVGQQPGGNPTDGESQNFYKYVPCTPQGTILWTSRDGHIGGTLVGVTRSIQVRSLAIDEATTLLATTRGDLPMPDEMEIDNLLEELQCLPLAVSQAGAYMRRMSMTAEEYLSLLRQDKYRWEVLEVSDTDRHRRPEVSNSVLETWRISTERIRAESEISYRILHVITYVDSQDIPHELIAAAVDPFNNGSKDDQADKSFAMQVLELQVHTAVARLREFSFLTLRRTDNGGRNYGLHKLVREALQYGLRFNSPQDEAFYSGRALQVIENLVPISEPTSWARCKQYLKHAIRVAEYAGISKTEIETANMLEKVSQFLYHRGQWREKESVDTRAWGLRRQVLGEKHPDTIRSLAALGVTCFAQHQCIKAQDIATRALGFRQEILGTHPDTIRSMEDLRAMYLEQGKYDDAKRLQDESLRLRQEILGEKHPETIRNVADLWSIYYQQGQYDEAKKLKDNALHLQQQVLGDTHPDTIRSWADFGAIHHAQGQYIEAQDIARKVLKLREEMLGQEHLDTVMRMADSGVTYHAQDDALYIATKVLELRKEVLGEKDPNTMRAMADIGAIYYEQGQYDKAEELYTEALELQRVILGERHPDTIKSMANVVATYNQQGQYSKAFELHQTNLDLRRQVGALLLAILRCKVYASFLIPPTKGDKTARNEYADRMREYKIPHGLIIKLGQMDCAEATLQGGPPEQEAPGQTSTS</sequence>
<protein>
    <submittedName>
        <fullName evidence="2">Uncharacterized protein</fullName>
    </submittedName>
</protein>
<keyword evidence="1" id="KW-0802">TPR repeat</keyword>
<gene>
    <name evidence="2" type="ORF">FIE12Z_5049</name>
</gene>
<accession>A0A395MSW1</accession>
<dbReference type="InterPro" id="IPR027417">
    <property type="entry name" value="P-loop_NTPase"/>
</dbReference>
<dbReference type="Pfam" id="PF13374">
    <property type="entry name" value="TPR_10"/>
    <property type="match status" value="1"/>
</dbReference>
<dbReference type="Pfam" id="PF13424">
    <property type="entry name" value="TPR_12"/>
    <property type="match status" value="3"/>
</dbReference>
<organism evidence="2 3">
    <name type="scientific">Fusarium flagelliforme</name>
    <dbReference type="NCBI Taxonomy" id="2675880"/>
    <lineage>
        <taxon>Eukaryota</taxon>
        <taxon>Fungi</taxon>
        <taxon>Dikarya</taxon>
        <taxon>Ascomycota</taxon>
        <taxon>Pezizomycotina</taxon>
        <taxon>Sordariomycetes</taxon>
        <taxon>Hypocreomycetidae</taxon>
        <taxon>Hypocreales</taxon>
        <taxon>Nectriaceae</taxon>
        <taxon>Fusarium</taxon>
        <taxon>Fusarium incarnatum-equiseti species complex</taxon>
    </lineage>
</organism>
<dbReference type="Gene3D" id="3.40.50.300">
    <property type="entry name" value="P-loop containing nucleotide triphosphate hydrolases"/>
    <property type="match status" value="1"/>
</dbReference>
<reference evidence="2 3" key="1">
    <citation type="journal article" date="2018" name="PLoS Pathog.">
        <title>Evolution of structural diversity of trichothecenes, a family of toxins produced by plant pathogenic and entomopathogenic fungi.</title>
        <authorList>
            <person name="Proctor R.H."/>
            <person name="McCormick S.P."/>
            <person name="Kim H.S."/>
            <person name="Cardoza R.E."/>
            <person name="Stanley A.M."/>
            <person name="Lindo L."/>
            <person name="Kelly A."/>
            <person name="Brown D.W."/>
            <person name="Lee T."/>
            <person name="Vaughan M.M."/>
            <person name="Alexander N.J."/>
            <person name="Busman M."/>
            <person name="Gutierrez S."/>
        </authorList>
    </citation>
    <scope>NUCLEOTIDE SEQUENCE [LARGE SCALE GENOMIC DNA]</scope>
    <source>
        <strain evidence="2 3">NRRL 13405</strain>
    </source>
</reference>
<dbReference type="PANTHER" id="PTHR46082">
    <property type="entry name" value="ATP/GTP-BINDING PROTEIN-RELATED"/>
    <property type="match status" value="1"/>
</dbReference>
<evidence type="ECO:0000313" key="3">
    <source>
        <dbReference type="Proteomes" id="UP000265631"/>
    </source>
</evidence>
<dbReference type="Proteomes" id="UP000265631">
    <property type="component" value="Unassembled WGS sequence"/>
</dbReference>
<dbReference type="STRING" id="2594813.A0A395MSW1"/>
<evidence type="ECO:0000313" key="2">
    <source>
        <dbReference type="EMBL" id="RFN50665.1"/>
    </source>
</evidence>
<feature type="repeat" description="TPR" evidence="1">
    <location>
        <begin position="720"/>
        <end position="753"/>
    </location>
</feature>
<evidence type="ECO:0000256" key="1">
    <source>
        <dbReference type="PROSITE-ProRule" id="PRU00339"/>
    </source>
</evidence>
<dbReference type="PANTHER" id="PTHR46082:SF6">
    <property type="entry name" value="AAA+ ATPASE DOMAIN-CONTAINING PROTEIN-RELATED"/>
    <property type="match status" value="1"/>
</dbReference>
<dbReference type="InterPro" id="IPR053137">
    <property type="entry name" value="NLR-like"/>
</dbReference>
<name>A0A395MSW1_9HYPO</name>
<dbReference type="AlphaFoldDB" id="A0A395MSW1"/>
<dbReference type="SMART" id="SM00028">
    <property type="entry name" value="TPR"/>
    <property type="match status" value="5"/>
</dbReference>